<dbReference type="RefSeq" id="WP_038483527.1">
    <property type="nucleotide sequence ID" value="NZ_CP003923.1"/>
</dbReference>
<dbReference type="STRING" id="1246626.BleG1_3433"/>
<name>A0A060M1S8_9BACI</name>
<dbReference type="EMBL" id="CP003923">
    <property type="protein sequence ID" value="AIC95980.1"/>
    <property type="molecule type" value="Genomic_DNA"/>
</dbReference>
<reference evidence="2 3" key="1">
    <citation type="journal article" date="2014" name="Gene">
        <title>A comparative genomic analysis of the alkalitolerant soil bacterium Bacillus lehensis G1.</title>
        <authorList>
            <person name="Noor Y.M."/>
            <person name="Samsulrizal N.H."/>
            <person name="Jema'on N.A."/>
            <person name="Low K.O."/>
            <person name="Ramli A.N."/>
            <person name="Alias N.I."/>
            <person name="Damis S.I."/>
            <person name="Fuzi S.F."/>
            <person name="Isa M.N."/>
            <person name="Murad A.M."/>
            <person name="Raih M.F."/>
            <person name="Bakar F.D."/>
            <person name="Najimudin N."/>
            <person name="Mahadi N.M."/>
            <person name="Illias R.M."/>
        </authorList>
    </citation>
    <scope>NUCLEOTIDE SEQUENCE [LARGE SCALE GENOMIC DNA]</scope>
    <source>
        <strain evidence="2 3">G1</strain>
    </source>
</reference>
<sequence length="69" mass="7706">MNPETLKRYRGRIVGLVIAAVFSVLFFTIGFWYTVAVGIFITIGFLVGKWADGDLNASAYLDALFSKRQ</sequence>
<dbReference type="InterPro" id="IPR018730">
    <property type="entry name" value="DUF2273"/>
</dbReference>
<dbReference type="Pfam" id="PF10031">
    <property type="entry name" value="DUF2273"/>
    <property type="match status" value="1"/>
</dbReference>
<evidence type="ECO:0008006" key="4">
    <source>
        <dbReference type="Google" id="ProtNLM"/>
    </source>
</evidence>
<evidence type="ECO:0000313" key="2">
    <source>
        <dbReference type="EMBL" id="AIC95980.1"/>
    </source>
</evidence>
<keyword evidence="1" id="KW-0812">Transmembrane</keyword>
<dbReference type="OrthoDB" id="2134890at2"/>
<keyword evidence="1" id="KW-0472">Membrane</keyword>
<proteinExistence type="predicted"/>
<dbReference type="PATRIC" id="fig|1246626.3.peg.3418"/>
<protein>
    <recommendedName>
        <fullName evidence="4">Small integral membrane protein</fullName>
    </recommendedName>
</protein>
<dbReference type="Proteomes" id="UP000027142">
    <property type="component" value="Chromosome"/>
</dbReference>
<dbReference type="AlphaFoldDB" id="A0A060M1S8"/>
<organism evidence="2 3">
    <name type="scientific">Shouchella lehensis G1</name>
    <dbReference type="NCBI Taxonomy" id="1246626"/>
    <lineage>
        <taxon>Bacteria</taxon>
        <taxon>Bacillati</taxon>
        <taxon>Bacillota</taxon>
        <taxon>Bacilli</taxon>
        <taxon>Bacillales</taxon>
        <taxon>Bacillaceae</taxon>
        <taxon>Shouchella</taxon>
    </lineage>
</organism>
<evidence type="ECO:0000313" key="3">
    <source>
        <dbReference type="Proteomes" id="UP000027142"/>
    </source>
</evidence>
<evidence type="ECO:0000256" key="1">
    <source>
        <dbReference type="SAM" id="Phobius"/>
    </source>
</evidence>
<keyword evidence="1" id="KW-1133">Transmembrane helix</keyword>
<dbReference type="HOGENOM" id="CLU_192686_2_0_9"/>
<feature type="transmembrane region" description="Helical" evidence="1">
    <location>
        <begin position="12"/>
        <end position="45"/>
    </location>
</feature>
<gene>
    <name evidence="2" type="ORF">BleG1_3433</name>
</gene>
<accession>A0A060M1S8</accession>
<dbReference type="eggNOG" id="ENOG502ZNPE">
    <property type="taxonomic scope" value="Bacteria"/>
</dbReference>
<keyword evidence="3" id="KW-1185">Reference proteome</keyword>
<dbReference type="KEGG" id="ble:BleG1_3433"/>